<proteinExistence type="inferred from homology"/>
<organism evidence="6 7">
    <name type="scientific">Chrysophaeum taylorii</name>
    <dbReference type="NCBI Taxonomy" id="2483200"/>
    <lineage>
        <taxon>Eukaryota</taxon>
        <taxon>Sar</taxon>
        <taxon>Stramenopiles</taxon>
        <taxon>Ochrophyta</taxon>
        <taxon>Pelagophyceae</taxon>
        <taxon>Pelagomonadales</taxon>
        <taxon>Pelagomonadaceae</taxon>
        <taxon>Chrysophaeum</taxon>
    </lineage>
</organism>
<comment type="caution">
    <text evidence="6">The sequence shown here is derived from an EMBL/GenBank/DDBJ whole genome shotgun (WGS) entry which is preliminary data.</text>
</comment>
<comment type="similarity">
    <text evidence="2">Belongs to the NOP16 family.</text>
</comment>
<keyword evidence="4" id="KW-0539">Nucleus</keyword>
<evidence type="ECO:0000313" key="6">
    <source>
        <dbReference type="EMBL" id="KAJ8603075.1"/>
    </source>
</evidence>
<dbReference type="GO" id="GO:0042273">
    <property type="term" value="P:ribosomal large subunit biogenesis"/>
    <property type="evidence" value="ECO:0007669"/>
    <property type="project" value="TreeGrafter"/>
</dbReference>
<accession>A0AAD7XP57</accession>
<evidence type="ECO:0000256" key="5">
    <source>
        <dbReference type="SAM" id="MobiDB-lite"/>
    </source>
</evidence>
<dbReference type="Pfam" id="PF09420">
    <property type="entry name" value="Nop16"/>
    <property type="match status" value="1"/>
</dbReference>
<dbReference type="PANTHER" id="PTHR13243:SF1">
    <property type="entry name" value="NUCLEOLAR PROTEIN 16"/>
    <property type="match status" value="1"/>
</dbReference>
<evidence type="ECO:0000256" key="1">
    <source>
        <dbReference type="ARBA" id="ARBA00004604"/>
    </source>
</evidence>
<keyword evidence="7" id="KW-1185">Reference proteome</keyword>
<dbReference type="InterPro" id="IPR019002">
    <property type="entry name" value="Ribosome_biogenesis_Nop16"/>
</dbReference>
<sequence length="156" mass="18094">MVKHSRRRATRPVVTRKSSTQKKFFKKTPHNDADVAKVWNQRKSRNHNMRTLGLACDVNKLSRATTEPKLAIFEVPQPEDLEKVGTNARRNPLAEEKQRYIAKLIAKHGEDFDAMARDIKRNVQQFTATRLRNMTAKFLRLDDKHRAVPIPARLRG</sequence>
<dbReference type="GO" id="GO:0005730">
    <property type="term" value="C:nucleolus"/>
    <property type="evidence" value="ECO:0007669"/>
    <property type="project" value="UniProtKB-SubCell"/>
</dbReference>
<protein>
    <recommendedName>
        <fullName evidence="3">Nucleolar protein 16</fullName>
    </recommendedName>
</protein>
<reference evidence="6" key="1">
    <citation type="submission" date="2023-01" db="EMBL/GenBank/DDBJ databases">
        <title>Metagenome sequencing of chrysophaentin producing Chrysophaeum taylorii.</title>
        <authorList>
            <person name="Davison J."/>
            <person name="Bewley C."/>
        </authorList>
    </citation>
    <scope>NUCLEOTIDE SEQUENCE</scope>
    <source>
        <strain evidence="6">NIES-1699</strain>
    </source>
</reference>
<feature type="compositionally biased region" description="Basic residues" evidence="5">
    <location>
        <begin position="1"/>
        <end position="10"/>
    </location>
</feature>
<name>A0AAD7XP57_9STRA</name>
<dbReference type="Proteomes" id="UP001230188">
    <property type="component" value="Unassembled WGS sequence"/>
</dbReference>
<comment type="subcellular location">
    <subcellularLocation>
        <location evidence="1">Nucleus</location>
        <location evidence="1">Nucleolus</location>
    </subcellularLocation>
</comment>
<gene>
    <name evidence="6" type="ORF">CTAYLR_006675</name>
</gene>
<evidence type="ECO:0000256" key="4">
    <source>
        <dbReference type="ARBA" id="ARBA00023242"/>
    </source>
</evidence>
<dbReference type="PANTHER" id="PTHR13243">
    <property type="entry name" value="HSPC111 PROTEIN-RELATED"/>
    <property type="match status" value="1"/>
</dbReference>
<dbReference type="EMBL" id="JAQMWT010000361">
    <property type="protein sequence ID" value="KAJ8603075.1"/>
    <property type="molecule type" value="Genomic_DNA"/>
</dbReference>
<dbReference type="AlphaFoldDB" id="A0AAD7XP57"/>
<feature type="compositionally biased region" description="Basic residues" evidence="5">
    <location>
        <begin position="19"/>
        <end position="28"/>
    </location>
</feature>
<evidence type="ECO:0000313" key="7">
    <source>
        <dbReference type="Proteomes" id="UP001230188"/>
    </source>
</evidence>
<evidence type="ECO:0000256" key="3">
    <source>
        <dbReference type="ARBA" id="ARBA00015522"/>
    </source>
</evidence>
<evidence type="ECO:0000256" key="2">
    <source>
        <dbReference type="ARBA" id="ARBA00008479"/>
    </source>
</evidence>
<feature type="region of interest" description="Disordered" evidence="5">
    <location>
        <begin position="1"/>
        <end position="31"/>
    </location>
</feature>